<dbReference type="InterPro" id="IPR003594">
    <property type="entry name" value="HATPase_dom"/>
</dbReference>
<dbReference type="EC" id="2.7.13.3" evidence="4"/>
<evidence type="ECO:0000313" key="24">
    <source>
        <dbReference type="EMBL" id="ADL35939.1"/>
    </source>
</evidence>
<organism evidence="24 25">
    <name type="scientific">Butyrivibrio proteoclasticus (strain ATCC 51982 / DSM 14932 / B316)</name>
    <name type="common">Clostridium proteoclasticum</name>
    <dbReference type="NCBI Taxonomy" id="515622"/>
    <lineage>
        <taxon>Bacteria</taxon>
        <taxon>Bacillati</taxon>
        <taxon>Bacillota</taxon>
        <taxon>Clostridia</taxon>
        <taxon>Lachnospirales</taxon>
        <taxon>Lachnospiraceae</taxon>
        <taxon>Butyrivibrio</taxon>
    </lineage>
</organism>
<evidence type="ECO:0000259" key="21">
    <source>
        <dbReference type="PROSITE" id="PS50109"/>
    </source>
</evidence>
<dbReference type="EMBL" id="CP001811">
    <property type="protein sequence ID" value="ADL35939.1"/>
    <property type="molecule type" value="Genomic_DNA"/>
</dbReference>
<dbReference type="InterPro" id="IPR015943">
    <property type="entry name" value="WD40/YVTN_repeat-like_dom_sf"/>
</dbReference>
<dbReference type="SMART" id="SM00387">
    <property type="entry name" value="HATPase_c"/>
    <property type="match status" value="1"/>
</dbReference>
<comment type="subcellular location">
    <subcellularLocation>
        <location evidence="2">Cell membrane</location>
        <topology evidence="2">Multi-pass membrane protein</topology>
    </subcellularLocation>
</comment>
<dbReference type="Gene3D" id="2.60.40.10">
    <property type="entry name" value="Immunoglobulins"/>
    <property type="match status" value="1"/>
</dbReference>
<dbReference type="FunFam" id="3.30.565.10:FF:000010">
    <property type="entry name" value="Sensor histidine kinase RcsC"/>
    <property type="match status" value="1"/>
</dbReference>
<feature type="domain" description="Histidine kinase" evidence="21">
    <location>
        <begin position="819"/>
        <end position="1047"/>
    </location>
</feature>
<dbReference type="CDD" id="cd17546">
    <property type="entry name" value="REC_hyHK_CKI1_RcsC-like"/>
    <property type="match status" value="1"/>
</dbReference>
<keyword evidence="10 24" id="KW-0418">Kinase</keyword>
<dbReference type="SMART" id="SM00388">
    <property type="entry name" value="HisKA"/>
    <property type="match status" value="1"/>
</dbReference>
<feature type="domain" description="Response regulatory" evidence="22">
    <location>
        <begin position="1078"/>
        <end position="1192"/>
    </location>
</feature>
<evidence type="ECO:0000256" key="2">
    <source>
        <dbReference type="ARBA" id="ARBA00004651"/>
    </source>
</evidence>
<dbReference type="PRINTS" id="PR00344">
    <property type="entry name" value="BCTRLSENSOR"/>
</dbReference>
<feature type="chain" id="PRO_5003140041" description="Circadian input-output histidine kinase CikA" evidence="20">
    <location>
        <begin position="28"/>
        <end position="1409"/>
    </location>
</feature>
<evidence type="ECO:0000256" key="15">
    <source>
        <dbReference type="ARBA" id="ARBA00024867"/>
    </source>
</evidence>
<dbReference type="PROSITE" id="PS50894">
    <property type="entry name" value="HPT"/>
    <property type="match status" value="1"/>
</dbReference>
<dbReference type="PROSITE" id="PS50109">
    <property type="entry name" value="HIS_KIN"/>
    <property type="match status" value="1"/>
</dbReference>
<dbReference type="CDD" id="cd16922">
    <property type="entry name" value="HATPase_EvgS-ArcB-TorS-like"/>
    <property type="match status" value="1"/>
</dbReference>
<evidence type="ECO:0000259" key="22">
    <source>
        <dbReference type="PROSITE" id="PS50110"/>
    </source>
</evidence>
<feature type="transmembrane region" description="Helical" evidence="19">
    <location>
        <begin position="769"/>
        <end position="787"/>
    </location>
</feature>
<dbReference type="InterPro" id="IPR036097">
    <property type="entry name" value="HisK_dim/P_sf"/>
</dbReference>
<dbReference type="HOGENOM" id="CLU_253819_0_0_9"/>
<dbReference type="Pfam" id="PF00072">
    <property type="entry name" value="Response_reg"/>
    <property type="match status" value="1"/>
</dbReference>
<evidence type="ECO:0000256" key="3">
    <source>
        <dbReference type="ARBA" id="ARBA00006402"/>
    </source>
</evidence>
<evidence type="ECO:0000256" key="19">
    <source>
        <dbReference type="SAM" id="Phobius"/>
    </source>
</evidence>
<gene>
    <name evidence="24" type="ordered locus">bpr_III253</name>
</gene>
<dbReference type="eggNOG" id="COG2198">
    <property type="taxonomic scope" value="Bacteria"/>
</dbReference>
<dbReference type="Proteomes" id="UP000001299">
    <property type="component" value="Chromosome 2"/>
</dbReference>
<feature type="modified residue" description="4-aspartylphosphate" evidence="18">
    <location>
        <position position="1127"/>
    </location>
</feature>
<dbReference type="SUPFAM" id="SSF55874">
    <property type="entry name" value="ATPase domain of HSP90 chaperone/DNA topoisomerase II/histidine kinase"/>
    <property type="match status" value="1"/>
</dbReference>
<dbReference type="SMART" id="SM00448">
    <property type="entry name" value="REC"/>
    <property type="match status" value="1"/>
</dbReference>
<evidence type="ECO:0000256" key="18">
    <source>
        <dbReference type="PROSITE-ProRule" id="PRU00169"/>
    </source>
</evidence>
<comment type="function">
    <text evidence="15">May play the central regulatory role in sporulation. It may be an element of the effector pathway responsible for the activation of sporulation genes in response to nutritional stress. Spo0A may act in concert with spo0H (a sigma factor) to control the expression of some genes that are critical to the sporulation process.</text>
</comment>
<dbReference type="SUPFAM" id="SSF50998">
    <property type="entry name" value="Quinoprotein alcohol dehydrogenase-like"/>
    <property type="match status" value="1"/>
</dbReference>
<dbReference type="Gene3D" id="3.40.50.2300">
    <property type="match status" value="1"/>
</dbReference>
<evidence type="ECO:0000256" key="14">
    <source>
        <dbReference type="ARBA" id="ARBA00023136"/>
    </source>
</evidence>
<dbReference type="eggNOG" id="COG2205">
    <property type="taxonomic scope" value="Bacteria"/>
</dbReference>
<reference evidence="24 25" key="1">
    <citation type="journal article" date="2010" name="PLoS ONE">
        <title>The glycobiome of the rumen bacterium Butyrivibrio proteoclasticus B316(T) highlights adaptation to a polysaccharide-rich environment.</title>
        <authorList>
            <person name="Kelly W.J."/>
            <person name="Leahy S.C."/>
            <person name="Altermann E."/>
            <person name="Yeoman C.J."/>
            <person name="Dunne J.C."/>
            <person name="Kong Z."/>
            <person name="Pacheco D.M."/>
            <person name="Li D."/>
            <person name="Noel S.J."/>
            <person name="Moon C.D."/>
            <person name="Cookson A.L."/>
            <person name="Attwood G.T."/>
        </authorList>
    </citation>
    <scope>NUCLEOTIDE SEQUENCE [LARGE SCALE GENOMIC DNA]</scope>
    <source>
        <strain evidence="25">ATCC 51982 / DSM 14932 / B316</strain>
    </source>
</reference>
<evidence type="ECO:0000256" key="13">
    <source>
        <dbReference type="ARBA" id="ARBA00023012"/>
    </source>
</evidence>
<keyword evidence="12 19" id="KW-1133">Transmembrane helix</keyword>
<keyword evidence="7 18" id="KW-0597">Phosphoprotein</keyword>
<evidence type="ECO:0000313" key="25">
    <source>
        <dbReference type="Proteomes" id="UP000001299"/>
    </source>
</evidence>
<dbReference type="SUPFAM" id="SSF52172">
    <property type="entry name" value="CheY-like"/>
    <property type="match status" value="1"/>
</dbReference>
<accession>E0S3F7</accession>
<feature type="modified residue" description="Phosphohistidine" evidence="17">
    <location>
        <position position="1278"/>
    </location>
</feature>
<evidence type="ECO:0000256" key="6">
    <source>
        <dbReference type="ARBA" id="ARBA00022475"/>
    </source>
</evidence>
<keyword evidence="20" id="KW-0732">Signal</keyword>
<dbReference type="InterPro" id="IPR001789">
    <property type="entry name" value="Sig_transdc_resp-reg_receiver"/>
</dbReference>
<evidence type="ECO:0000256" key="16">
    <source>
        <dbReference type="ARBA" id="ARBA00074306"/>
    </source>
</evidence>
<dbReference type="InterPro" id="IPR013783">
    <property type="entry name" value="Ig-like_fold"/>
</dbReference>
<dbReference type="Gene3D" id="2.130.10.10">
    <property type="entry name" value="YVTN repeat-like/Quinoprotein amine dehydrogenase"/>
    <property type="match status" value="2"/>
</dbReference>
<feature type="signal peptide" evidence="20">
    <location>
        <begin position="1"/>
        <end position="27"/>
    </location>
</feature>
<evidence type="ECO:0000256" key="7">
    <source>
        <dbReference type="ARBA" id="ARBA00022553"/>
    </source>
</evidence>
<evidence type="ECO:0000256" key="17">
    <source>
        <dbReference type="PROSITE-ProRule" id="PRU00110"/>
    </source>
</evidence>
<dbReference type="InterPro" id="IPR004358">
    <property type="entry name" value="Sig_transdc_His_kin-like_C"/>
</dbReference>
<dbReference type="GO" id="GO:0000155">
    <property type="term" value="F:phosphorelay sensor kinase activity"/>
    <property type="evidence" value="ECO:0007669"/>
    <property type="project" value="InterPro"/>
</dbReference>
<dbReference type="InterPro" id="IPR005467">
    <property type="entry name" value="His_kinase_dom"/>
</dbReference>
<dbReference type="PANTHER" id="PTHR45339:SF1">
    <property type="entry name" value="HYBRID SIGNAL TRANSDUCTION HISTIDINE KINASE J"/>
    <property type="match status" value="1"/>
</dbReference>
<dbReference type="InterPro" id="IPR003661">
    <property type="entry name" value="HisK_dim/P_dom"/>
</dbReference>
<dbReference type="Pfam" id="PF01627">
    <property type="entry name" value="Hpt"/>
    <property type="match status" value="1"/>
</dbReference>
<dbReference type="GO" id="GO:0005886">
    <property type="term" value="C:plasma membrane"/>
    <property type="evidence" value="ECO:0007669"/>
    <property type="project" value="UniProtKB-SubCell"/>
</dbReference>
<dbReference type="InterPro" id="IPR011047">
    <property type="entry name" value="Quinoprotein_ADH-like_sf"/>
</dbReference>
<keyword evidence="11" id="KW-0067">ATP-binding</keyword>
<comment type="similarity">
    <text evidence="3">In the N-terminal section; belongs to the phytochrome family.</text>
</comment>
<keyword evidence="13" id="KW-0902">Two-component regulatory system</keyword>
<dbReference type="InterPro" id="IPR008207">
    <property type="entry name" value="Sig_transdc_His_kin_Hpt_dom"/>
</dbReference>
<dbReference type="STRING" id="515622.bpr_III253"/>
<protein>
    <recommendedName>
        <fullName evidence="16">Circadian input-output histidine kinase CikA</fullName>
        <ecNumber evidence="4">2.7.13.3</ecNumber>
    </recommendedName>
    <alternativeName>
        <fullName evidence="5">Stage 0 sporulation protein A homolog</fullName>
    </alternativeName>
</protein>
<dbReference type="InterPro" id="IPR036890">
    <property type="entry name" value="HATPase_C_sf"/>
</dbReference>
<keyword evidence="8 19" id="KW-0812">Transmembrane</keyword>
<evidence type="ECO:0000256" key="20">
    <source>
        <dbReference type="SAM" id="SignalP"/>
    </source>
</evidence>
<evidence type="ECO:0000256" key="11">
    <source>
        <dbReference type="ARBA" id="ARBA00022840"/>
    </source>
</evidence>
<evidence type="ECO:0000256" key="10">
    <source>
        <dbReference type="ARBA" id="ARBA00022777"/>
    </source>
</evidence>
<dbReference type="InterPro" id="IPR011110">
    <property type="entry name" value="Reg_prop"/>
</dbReference>
<evidence type="ECO:0000256" key="9">
    <source>
        <dbReference type="ARBA" id="ARBA00022741"/>
    </source>
</evidence>
<evidence type="ECO:0000259" key="23">
    <source>
        <dbReference type="PROSITE" id="PS50894"/>
    </source>
</evidence>
<dbReference type="Pfam" id="PF07494">
    <property type="entry name" value="Reg_prop"/>
    <property type="match status" value="2"/>
</dbReference>
<evidence type="ECO:0000256" key="1">
    <source>
        <dbReference type="ARBA" id="ARBA00000085"/>
    </source>
</evidence>
<keyword evidence="9" id="KW-0547">Nucleotide-binding</keyword>
<dbReference type="InterPro" id="IPR036641">
    <property type="entry name" value="HPT_dom_sf"/>
</dbReference>
<keyword evidence="25" id="KW-1185">Reference proteome</keyword>
<name>E0S3F7_BUTPB</name>
<comment type="catalytic activity">
    <reaction evidence="1">
        <text>ATP + protein L-histidine = ADP + protein N-phospho-L-histidine.</text>
        <dbReference type="EC" id="2.7.13.3"/>
    </reaction>
</comment>
<dbReference type="PANTHER" id="PTHR45339">
    <property type="entry name" value="HYBRID SIGNAL TRANSDUCTION HISTIDINE KINASE J"/>
    <property type="match status" value="1"/>
</dbReference>
<dbReference type="eggNOG" id="COG0784">
    <property type="taxonomic scope" value="Bacteria"/>
</dbReference>
<evidence type="ECO:0000256" key="8">
    <source>
        <dbReference type="ARBA" id="ARBA00022692"/>
    </source>
</evidence>
<sequence>MSKRRLFSLFLISLLTISLFPTTIASASSTDSSSAKMGGGYAVTKQIANTNYYPLLLDDLGDYSIDANCILCDQKGYIWIGTYSGVIRYDGLNITIFDATKGFSSARTMYEDHSGKIWIGTNGDGVVVYNGDNDIKRYGYKKGLTATSIRSFSEDQYNNIYIGTTDGVYYSDESYNFKMIKDSRIQHDRILRLTTDKDKTVYGYTKNGNIFKIDNGVISSFYTEDKISETPITTIYADENASGKVYIATNDGNVYYGDFGLPTKQMKQINAASIGSVRWINYACGRIWLASANKIGYIQNDNSVFALTYLPITLGIEMVIPDYQGNIWVASSRQGLMKIVTSNFVNINTRAGLDNILSSSNCIIDNYLYIGSDTGIRIVNLSTYTEVQDDKLTEPIKNSRVRCLKRDSKRNLWIATYNEDLGLVRYSKEGKIKNFTVKDGLPSPEIRNIYETTDGQILVGTSHGLAVINGDRIVKVYSEKDGLFDTVILTVSEGFDGEYYIGTDGGGIFVIKDGKVTYIGIKEGLTSTVVPRIKRDAKNQVNWIFTSNSVAYIKDGVITNITEYPFSGSFDVFNGSNNTLWLLSAYGLCRLHTDEVLSNNIIEYRLYTVDNGLTSTPTRNAYNDLSPDGNLFISSADGVNRVNIRKYSDIDINVKTDIQALYSDDQPIFPDSNGVYTIPPSSNRVKIVPAILDYTLNNPVVHVSLEGANDDGITNLRSYMTSLEYTDLPYGNYTAHIQVLSSDTLEVLQDDSYKIIKKPRFFERISVKIGSFVLVGLFIAWIVWAFLRSTIIRKQYKEIAIAKDEAERANTAKSRFLANMSHEIRTPINTIMGMDELLLREAHDNVPDSYYTAVINYGVDIKNAAESLLGLINDVLDISKIESGKMHLVEQEYDTVECLRGIITMIRVKSSEKDLSFDTNIDESIPKRLYGDIGKIKQIVLNLLTNAVKYTEKGGFTLTVTVTSKNADKCSLRFSVKDTGIGVKAENMEKLFSAYERLDEEKNSGIQGTGLGLDISRRFAELMNGRLWCESTYGEGSDFILTLDQVIVDSEPIGAFIEHDGNAEVGPYVPTFIAEKAKILVVDDNPMNLVVAKGLLDATKAQITTADSGEKCLELLQKESFHIILLDHMMPGMDGIETLARIRELNPHQIVFALTANVEPSGTNFYVSKGFNGYLSKPIDYKKLEQTLYEYLPKDIIEIYNAEDNKKVEEPLPSPAEDFSWLKDVDNISVDEGIQASGGFPLFITSLKMFHDTIDYNADVLEKAFTDADYSLYTIKVHALKSSARIIGASKLSKLAEELEMAGKSNNIELIKEKHQRLINDYLSFKDSLSKLSDDPKSNSDLEPISSQDLNDAYESLRETIEQMDYDSAEMIIEGLENYKLANEDAELVKELKKSLSMFDWDEMERLLQ</sequence>
<dbReference type="GO" id="GO:0005524">
    <property type="term" value="F:ATP binding"/>
    <property type="evidence" value="ECO:0007669"/>
    <property type="project" value="UniProtKB-KW"/>
</dbReference>
<dbReference type="RefSeq" id="WP_013282589.1">
    <property type="nucleotide sequence ID" value="NC_014388.1"/>
</dbReference>
<dbReference type="PROSITE" id="PS50110">
    <property type="entry name" value="RESPONSE_REGULATORY"/>
    <property type="match status" value="1"/>
</dbReference>
<proteinExistence type="inferred from homology"/>
<keyword evidence="6" id="KW-1003">Cell membrane</keyword>
<dbReference type="SUPFAM" id="SSF47384">
    <property type="entry name" value="Homodimeric domain of signal transducing histidine kinase"/>
    <property type="match status" value="1"/>
</dbReference>
<dbReference type="eggNOG" id="COG3292">
    <property type="taxonomic scope" value="Bacteria"/>
</dbReference>
<dbReference type="Gene3D" id="1.20.120.160">
    <property type="entry name" value="HPT domain"/>
    <property type="match status" value="1"/>
</dbReference>
<evidence type="ECO:0000256" key="12">
    <source>
        <dbReference type="ARBA" id="ARBA00022989"/>
    </source>
</evidence>
<dbReference type="CDD" id="cd00082">
    <property type="entry name" value="HisKA"/>
    <property type="match status" value="1"/>
</dbReference>
<dbReference type="Pfam" id="PF02518">
    <property type="entry name" value="HATPase_c"/>
    <property type="match status" value="1"/>
</dbReference>
<dbReference type="SUPFAM" id="SSF47226">
    <property type="entry name" value="Histidine-containing phosphotransfer domain, HPT domain"/>
    <property type="match status" value="1"/>
</dbReference>
<dbReference type="Pfam" id="PF00512">
    <property type="entry name" value="HisKA"/>
    <property type="match status" value="1"/>
</dbReference>
<dbReference type="Gene3D" id="1.10.287.130">
    <property type="match status" value="1"/>
</dbReference>
<dbReference type="KEGG" id="bpb:bpr_III253"/>
<evidence type="ECO:0000256" key="5">
    <source>
        <dbReference type="ARBA" id="ARBA00018672"/>
    </source>
</evidence>
<dbReference type="InterPro" id="IPR011006">
    <property type="entry name" value="CheY-like_superfamily"/>
</dbReference>
<keyword evidence="14 19" id="KW-0472">Membrane</keyword>
<dbReference type="Gene3D" id="3.30.565.10">
    <property type="entry name" value="Histidine kinase-like ATPase, C-terminal domain"/>
    <property type="match status" value="1"/>
</dbReference>
<evidence type="ECO:0000256" key="4">
    <source>
        <dbReference type="ARBA" id="ARBA00012438"/>
    </source>
</evidence>
<feature type="domain" description="HPt" evidence="23">
    <location>
        <begin position="1239"/>
        <end position="1336"/>
    </location>
</feature>
<keyword evidence="24" id="KW-0808">Transferase</keyword>
<dbReference type="SUPFAM" id="SSF63829">
    <property type="entry name" value="Calcium-dependent phosphotriesterase"/>
    <property type="match status" value="1"/>
</dbReference>